<keyword evidence="3" id="KW-0520">NAD</keyword>
<evidence type="ECO:0000313" key="6">
    <source>
        <dbReference type="Proteomes" id="UP000594263"/>
    </source>
</evidence>
<dbReference type="OMA" id="ISGHNDA"/>
<evidence type="ECO:0000256" key="3">
    <source>
        <dbReference type="ARBA" id="ARBA00023027"/>
    </source>
</evidence>
<dbReference type="GO" id="GO:0043531">
    <property type="term" value="F:ADP binding"/>
    <property type="evidence" value="ECO:0007669"/>
    <property type="project" value="InterPro"/>
</dbReference>
<dbReference type="InterPro" id="IPR058192">
    <property type="entry name" value="WHD_ROQ1-like"/>
</dbReference>
<reference evidence="5" key="1">
    <citation type="submission" date="2021-01" db="UniProtKB">
        <authorList>
            <consortium name="EnsemblPlants"/>
        </authorList>
    </citation>
    <scope>IDENTIFICATION</scope>
</reference>
<dbReference type="InterPro" id="IPR044974">
    <property type="entry name" value="Disease_R_plants"/>
</dbReference>
<dbReference type="InterPro" id="IPR000157">
    <property type="entry name" value="TIR_dom"/>
</dbReference>
<dbReference type="InterPro" id="IPR042197">
    <property type="entry name" value="Apaf_helical"/>
</dbReference>
<dbReference type="PROSITE" id="PS50104">
    <property type="entry name" value="TIR"/>
    <property type="match status" value="1"/>
</dbReference>
<dbReference type="InterPro" id="IPR055411">
    <property type="entry name" value="LRR_FXL15/At3g58940/PEG3-like"/>
</dbReference>
<dbReference type="Gene3D" id="1.10.8.430">
    <property type="entry name" value="Helical domain of apoptotic protease-activating factors"/>
    <property type="match status" value="1"/>
</dbReference>
<dbReference type="Proteomes" id="UP000594263">
    <property type="component" value="Unplaced"/>
</dbReference>
<evidence type="ECO:0000313" key="5">
    <source>
        <dbReference type="EnsemblPlants" id="Kaladp0098s0117.1.v1.1"/>
    </source>
</evidence>
<keyword evidence="6" id="KW-1185">Reference proteome</keyword>
<dbReference type="SUPFAM" id="SSF52058">
    <property type="entry name" value="L domain-like"/>
    <property type="match status" value="1"/>
</dbReference>
<dbReference type="InterPro" id="IPR032675">
    <property type="entry name" value="LRR_dom_sf"/>
</dbReference>
<feature type="domain" description="TIR" evidence="4">
    <location>
        <begin position="16"/>
        <end position="182"/>
    </location>
</feature>
<keyword evidence="1" id="KW-0433">Leucine-rich repeat</keyword>
<dbReference type="InterPro" id="IPR027417">
    <property type="entry name" value="P-loop_NTPase"/>
</dbReference>
<dbReference type="PRINTS" id="PR00364">
    <property type="entry name" value="DISEASERSIST"/>
</dbReference>
<dbReference type="FunFam" id="3.40.50.10140:FF:000007">
    <property type="entry name" value="Disease resistance protein (TIR-NBS-LRR class)"/>
    <property type="match status" value="1"/>
</dbReference>
<proteinExistence type="predicted"/>
<dbReference type="InterPro" id="IPR035897">
    <property type="entry name" value="Toll_tir_struct_dom_sf"/>
</dbReference>
<dbReference type="GO" id="GO:0006952">
    <property type="term" value="P:defense response"/>
    <property type="evidence" value="ECO:0007669"/>
    <property type="project" value="InterPro"/>
</dbReference>
<dbReference type="InterPro" id="IPR001611">
    <property type="entry name" value="Leu-rich_rpt"/>
</dbReference>
<evidence type="ECO:0000256" key="1">
    <source>
        <dbReference type="ARBA" id="ARBA00022614"/>
    </source>
</evidence>
<dbReference type="Pfam" id="PF24758">
    <property type="entry name" value="LRR_At5g56370"/>
    <property type="match status" value="1"/>
</dbReference>
<dbReference type="AlphaFoldDB" id="A0A7N1A4M4"/>
<accession>A0A7N1A4M4</accession>
<dbReference type="Pfam" id="PF01582">
    <property type="entry name" value="TIR"/>
    <property type="match status" value="1"/>
</dbReference>
<dbReference type="Gene3D" id="3.80.10.10">
    <property type="entry name" value="Ribonuclease Inhibitor"/>
    <property type="match status" value="2"/>
</dbReference>
<evidence type="ECO:0000259" key="4">
    <source>
        <dbReference type="PROSITE" id="PS50104"/>
    </source>
</evidence>
<dbReference type="Gramene" id="Kaladp0098s0117.1.v1.1">
    <property type="protein sequence ID" value="Kaladp0098s0117.1.v1.1"/>
    <property type="gene ID" value="Kaladp0098s0117.v1.1"/>
</dbReference>
<dbReference type="Pfam" id="PF00931">
    <property type="entry name" value="NB-ARC"/>
    <property type="match status" value="1"/>
</dbReference>
<evidence type="ECO:0000256" key="2">
    <source>
        <dbReference type="ARBA" id="ARBA00022737"/>
    </source>
</evidence>
<keyword evidence="2" id="KW-0677">Repeat</keyword>
<dbReference type="SUPFAM" id="SSF52200">
    <property type="entry name" value="Toll/Interleukin receptor TIR domain"/>
    <property type="match status" value="1"/>
</dbReference>
<dbReference type="SUPFAM" id="SSF52540">
    <property type="entry name" value="P-loop containing nucleoside triphosphate hydrolases"/>
    <property type="match status" value="1"/>
</dbReference>
<dbReference type="InterPro" id="IPR002182">
    <property type="entry name" value="NB-ARC"/>
</dbReference>
<dbReference type="EnsemblPlants" id="Kaladp0098s0117.1.v1.1">
    <property type="protein sequence ID" value="Kaladp0098s0117.1.v1.1"/>
    <property type="gene ID" value="Kaladp0098s0117.v1.1"/>
</dbReference>
<name>A0A7N1A4M4_KALFE</name>
<dbReference type="Pfam" id="PF23282">
    <property type="entry name" value="WHD_ROQ1"/>
    <property type="match status" value="1"/>
</dbReference>
<dbReference type="SMART" id="SM00255">
    <property type="entry name" value="TIR"/>
    <property type="match status" value="1"/>
</dbReference>
<dbReference type="GO" id="GO:0007165">
    <property type="term" value="P:signal transduction"/>
    <property type="evidence" value="ECO:0007669"/>
    <property type="project" value="InterPro"/>
</dbReference>
<sequence>MAAGYGVGYSRNREKFVYDVFLSFRGGDVRRNFADHLRSALDQKGITVFYDDKDLERGDEIESKLYEAIEKSKMAVVIFSPRYATSRWCLDELVKIMEIRSHGLIALPVFYKVDPTHVRHQSGPFVEAFHKHELMHRLQQVNKWRQAMKSAANRAGFGLQNQANGYEVQFIKLIIKEVVRILDARQLDVPKYMIGAESELVLKISRWLQNESSEVEIGIIHGLGGVGKTTIAKVVYNEIYGIFESSSFLANVRAAYMKDIEFMRLQKQLIRTVTGDKEIKIDSVSDGRQKTKKAIGTKKIFVVLDDIDEVEFGKMFDYPDWFFSGSKILITSRNKNFLRNDKSIARFQGCLLDEEESVKLFSYHAFGQAHPAQDYIDISMEFIKYCGGLPLALEVVASSLRSISLEKWELQYAKLSDYLDENVLNVLLLSYDSLPDSAVKDLFLHIVFFMVGRKKEYALKILDGCGLHGEIGLEILISKCLVSVDNRSDTLVMHQLIQQMGYEVVRQKPPIKLGRRSRISGHNDAYEVLRKKTGTSTIKGLQLHITNPHDDEISPEEVYVRHSVKRMRTTYIPIHSSRQVPLHFKPIKTEAFTKMSNLDLLLLDNVQLDGGFEDFPKGIKWLLWLGCPLKEVPMNFDFDELVVFDMQKSCLVHAWNGFKYVGALKVLNLSYSHQLRCTPDLSSAHKLEHLSCKDCVSLVEVHESIGKLKNLTYLNMEGCIKLVRLPESMGNLKRLTSFSVKGCINLINLPTNMLGSVEYLNLEDCCSLFKGLNQVESAAAFLESNSDITNPVTSNSVPDKSALLHDSVPCPTSQLPFKIFLPSLKELNLSNCGISQDDILELISCAPSLESLNLSNNQIRVTSSMNRRPCLKLTVLSLANCGLSRVDDMELVRILCFSMYNPIVVVVHKSYA</sequence>
<dbReference type="Gene3D" id="3.40.50.10140">
    <property type="entry name" value="Toll/interleukin-1 receptor homology (TIR) domain"/>
    <property type="match status" value="1"/>
</dbReference>
<dbReference type="PANTHER" id="PTHR11017">
    <property type="entry name" value="LEUCINE-RICH REPEAT-CONTAINING PROTEIN"/>
    <property type="match status" value="1"/>
</dbReference>
<protein>
    <recommendedName>
        <fullName evidence="4">TIR domain-containing protein</fullName>
    </recommendedName>
</protein>
<dbReference type="PROSITE" id="PS51450">
    <property type="entry name" value="LRR"/>
    <property type="match status" value="1"/>
</dbReference>
<dbReference type="PANTHER" id="PTHR11017:SF585">
    <property type="entry name" value="TIR DOMAIN-CONTAINING PROTEIN"/>
    <property type="match status" value="1"/>
</dbReference>
<organism evidence="5 6">
    <name type="scientific">Kalanchoe fedtschenkoi</name>
    <name type="common">Lavender scallops</name>
    <name type="synonym">South American air plant</name>
    <dbReference type="NCBI Taxonomy" id="63787"/>
    <lineage>
        <taxon>Eukaryota</taxon>
        <taxon>Viridiplantae</taxon>
        <taxon>Streptophyta</taxon>
        <taxon>Embryophyta</taxon>
        <taxon>Tracheophyta</taxon>
        <taxon>Spermatophyta</taxon>
        <taxon>Magnoliopsida</taxon>
        <taxon>eudicotyledons</taxon>
        <taxon>Gunneridae</taxon>
        <taxon>Pentapetalae</taxon>
        <taxon>Saxifragales</taxon>
        <taxon>Crassulaceae</taxon>
        <taxon>Kalanchoe</taxon>
    </lineage>
</organism>
<dbReference type="Gene3D" id="3.40.50.300">
    <property type="entry name" value="P-loop containing nucleotide triphosphate hydrolases"/>
    <property type="match status" value="1"/>
</dbReference>